<dbReference type="Proteomes" id="UP001630127">
    <property type="component" value="Unassembled WGS sequence"/>
</dbReference>
<accession>A0ABD2YEC0</accession>
<keyword evidence="2" id="KW-1185">Reference proteome</keyword>
<proteinExistence type="predicted"/>
<dbReference type="PANTHER" id="PTHR36403:SF1">
    <property type="entry name" value="PROTEIN COFACTOR ASSEMBLY OF COMPLEX C SUBUNIT B CCB2, CHLOROPLASTIC"/>
    <property type="match status" value="1"/>
</dbReference>
<organism evidence="1 2">
    <name type="scientific">Cinchona calisaya</name>
    <dbReference type="NCBI Taxonomy" id="153742"/>
    <lineage>
        <taxon>Eukaryota</taxon>
        <taxon>Viridiplantae</taxon>
        <taxon>Streptophyta</taxon>
        <taxon>Embryophyta</taxon>
        <taxon>Tracheophyta</taxon>
        <taxon>Spermatophyta</taxon>
        <taxon>Magnoliopsida</taxon>
        <taxon>eudicotyledons</taxon>
        <taxon>Gunneridae</taxon>
        <taxon>Pentapetalae</taxon>
        <taxon>asterids</taxon>
        <taxon>lamiids</taxon>
        <taxon>Gentianales</taxon>
        <taxon>Rubiaceae</taxon>
        <taxon>Cinchonoideae</taxon>
        <taxon>Cinchoneae</taxon>
        <taxon>Cinchona</taxon>
    </lineage>
</organism>
<comment type="caution">
    <text evidence="1">The sequence shown here is derived from an EMBL/GenBank/DDBJ whole genome shotgun (WGS) entry which is preliminary data.</text>
</comment>
<name>A0ABD2YEC0_9GENT</name>
<dbReference type="PANTHER" id="PTHR36403">
    <property type="entry name" value="PROTEIN COFACTOR ASSEMBLY OF COMPLEX C SUBUNIT B CCB2, CHLOROPLASTIC"/>
    <property type="match status" value="1"/>
</dbReference>
<reference evidence="1 2" key="1">
    <citation type="submission" date="2024-11" db="EMBL/GenBank/DDBJ databases">
        <title>A near-complete genome assembly of Cinchona calisaya.</title>
        <authorList>
            <person name="Lian D.C."/>
            <person name="Zhao X.W."/>
            <person name="Wei L."/>
        </authorList>
    </citation>
    <scope>NUCLEOTIDE SEQUENCE [LARGE SCALE GENOMIC DNA]</scope>
    <source>
        <tissue evidence="1">Nenye</tissue>
    </source>
</reference>
<dbReference type="InterPro" id="IPR044970">
    <property type="entry name" value="CCB2"/>
</dbReference>
<feature type="non-terminal residue" evidence="1">
    <location>
        <position position="1"/>
    </location>
</feature>
<gene>
    <name evidence="1" type="ORF">ACH5RR_033754</name>
</gene>
<sequence>GATPINEKSIPEGAEQIFLMSPKISETLKEDLAWATYALLRKTNTISVLILMQDAFCVRGYWNAPKHISKEQVIGWFEIQINKIGLSNMKETLYFPQAEDTELWEMLPKGTHSLLVQPVLHTQSLDSSETEKNNGFVLLASSSSYAYSNNDRAWTRAVANKFGVEVGLKPKQQPFCLLQLSFKGKFASG</sequence>
<dbReference type="Pfam" id="PF11152">
    <property type="entry name" value="CCB2_CCB4"/>
    <property type="match status" value="1"/>
</dbReference>
<evidence type="ECO:0000313" key="2">
    <source>
        <dbReference type="Proteomes" id="UP001630127"/>
    </source>
</evidence>
<dbReference type="InterPro" id="IPR021325">
    <property type="entry name" value="CCB2/CCB4"/>
</dbReference>
<evidence type="ECO:0000313" key="1">
    <source>
        <dbReference type="EMBL" id="KAL3503913.1"/>
    </source>
</evidence>
<protein>
    <submittedName>
        <fullName evidence="1">Uncharacterized protein</fullName>
    </submittedName>
</protein>
<dbReference type="EMBL" id="JBJUIK010000014">
    <property type="protein sequence ID" value="KAL3503913.1"/>
    <property type="molecule type" value="Genomic_DNA"/>
</dbReference>
<dbReference type="AlphaFoldDB" id="A0ABD2YEC0"/>